<feature type="non-terminal residue" evidence="2">
    <location>
        <position position="1"/>
    </location>
</feature>
<evidence type="ECO:0000256" key="1">
    <source>
        <dbReference type="SAM" id="MobiDB-lite"/>
    </source>
</evidence>
<evidence type="ECO:0000313" key="3">
    <source>
        <dbReference type="Proteomes" id="UP000044602"/>
    </source>
</evidence>
<keyword evidence="3" id="KW-1185">Reference proteome</keyword>
<name>A0A0G4MKA1_VERLO</name>
<feature type="region of interest" description="Disordered" evidence="1">
    <location>
        <begin position="1"/>
        <end position="68"/>
    </location>
</feature>
<feature type="compositionally biased region" description="Low complexity" evidence="1">
    <location>
        <begin position="28"/>
        <end position="39"/>
    </location>
</feature>
<dbReference type="AlphaFoldDB" id="A0A0G4MKA1"/>
<proteinExistence type="predicted"/>
<dbReference type="EMBL" id="CVQH01023004">
    <property type="protein sequence ID" value="CRK34485.1"/>
    <property type="molecule type" value="Genomic_DNA"/>
</dbReference>
<organism evidence="2 3">
    <name type="scientific">Verticillium longisporum</name>
    <name type="common">Verticillium dahliae var. longisporum</name>
    <dbReference type="NCBI Taxonomy" id="100787"/>
    <lineage>
        <taxon>Eukaryota</taxon>
        <taxon>Fungi</taxon>
        <taxon>Dikarya</taxon>
        <taxon>Ascomycota</taxon>
        <taxon>Pezizomycotina</taxon>
        <taxon>Sordariomycetes</taxon>
        <taxon>Hypocreomycetidae</taxon>
        <taxon>Glomerellales</taxon>
        <taxon>Plectosphaerellaceae</taxon>
        <taxon>Verticillium</taxon>
    </lineage>
</organism>
<feature type="compositionally biased region" description="Basic and acidic residues" evidence="1">
    <location>
        <begin position="40"/>
        <end position="61"/>
    </location>
</feature>
<evidence type="ECO:0000313" key="2">
    <source>
        <dbReference type="EMBL" id="CRK34485.1"/>
    </source>
</evidence>
<accession>A0A0G4MKA1</accession>
<dbReference type="Proteomes" id="UP000044602">
    <property type="component" value="Unassembled WGS sequence"/>
</dbReference>
<protein>
    <submittedName>
        <fullName evidence="2">Uncharacterized protein</fullName>
    </submittedName>
</protein>
<sequence length="68" mass="7511">DPHLRPPNARLGALPPHLRHTRPHEPHAGAAAAGRALGPARRDPDARLEQVPRHGHRDGGRRPRHPHL</sequence>
<gene>
    <name evidence="2" type="ORF">BN1708_019497</name>
</gene>
<reference evidence="3" key="1">
    <citation type="submission" date="2015-05" db="EMBL/GenBank/DDBJ databases">
        <authorList>
            <person name="Fogelqvist Johan"/>
        </authorList>
    </citation>
    <scope>NUCLEOTIDE SEQUENCE [LARGE SCALE GENOMIC DNA]</scope>
</reference>